<feature type="transmembrane region" description="Helical" evidence="1">
    <location>
        <begin position="203"/>
        <end position="220"/>
    </location>
</feature>
<feature type="transmembrane region" description="Helical" evidence="1">
    <location>
        <begin position="112"/>
        <end position="129"/>
    </location>
</feature>
<feature type="transmembrane region" description="Helical" evidence="1">
    <location>
        <begin position="75"/>
        <end position="92"/>
    </location>
</feature>
<dbReference type="PANTHER" id="PTHR37422:SF13">
    <property type="entry name" value="LIPOPOLYSACCHARIDE BIOSYNTHESIS PROTEIN PA4999-RELATED"/>
    <property type="match status" value="1"/>
</dbReference>
<feature type="transmembrane region" description="Helical" evidence="1">
    <location>
        <begin position="141"/>
        <end position="158"/>
    </location>
</feature>
<dbReference type="InterPro" id="IPR049504">
    <property type="entry name" value="O-antigen_lig"/>
</dbReference>
<feature type="transmembrane region" description="Helical" evidence="1">
    <location>
        <begin position="391"/>
        <end position="417"/>
    </location>
</feature>
<keyword evidence="1" id="KW-0472">Membrane</keyword>
<dbReference type="EMBL" id="DVNH01000039">
    <property type="protein sequence ID" value="HIU52004.1"/>
    <property type="molecule type" value="Genomic_DNA"/>
</dbReference>
<proteinExistence type="predicted"/>
<accession>A0A9D1M1M3</accession>
<keyword evidence="2" id="KW-0436">Ligase</keyword>
<evidence type="ECO:0000313" key="2">
    <source>
        <dbReference type="EMBL" id="HIU52004.1"/>
    </source>
</evidence>
<dbReference type="InterPro" id="IPR051533">
    <property type="entry name" value="WaaL-like"/>
</dbReference>
<feature type="transmembrane region" description="Helical" evidence="1">
    <location>
        <begin position="429"/>
        <end position="451"/>
    </location>
</feature>
<dbReference type="Pfam" id="PF13425">
    <property type="entry name" value="O-antigen_lig"/>
    <property type="match status" value="1"/>
</dbReference>
<dbReference type="Proteomes" id="UP000824093">
    <property type="component" value="Unassembled WGS sequence"/>
</dbReference>
<reference evidence="2" key="2">
    <citation type="journal article" date="2021" name="PeerJ">
        <title>Extensive microbial diversity within the chicken gut microbiome revealed by metagenomics and culture.</title>
        <authorList>
            <person name="Gilroy R."/>
            <person name="Ravi A."/>
            <person name="Getino M."/>
            <person name="Pursley I."/>
            <person name="Horton D.L."/>
            <person name="Alikhan N.F."/>
            <person name="Baker D."/>
            <person name="Gharbi K."/>
            <person name="Hall N."/>
            <person name="Watson M."/>
            <person name="Adriaenssens E.M."/>
            <person name="Foster-Nyarko E."/>
            <person name="Jarju S."/>
            <person name="Secka A."/>
            <person name="Antonio M."/>
            <person name="Oren A."/>
            <person name="Chaudhuri R.R."/>
            <person name="La Ragione R."/>
            <person name="Hildebrand F."/>
            <person name="Pallen M.J."/>
        </authorList>
    </citation>
    <scope>NUCLEOTIDE SEQUENCE</scope>
    <source>
        <strain evidence="2">CHK195-15760</strain>
    </source>
</reference>
<evidence type="ECO:0000313" key="3">
    <source>
        <dbReference type="Proteomes" id="UP000824093"/>
    </source>
</evidence>
<name>A0A9D1M1M3_9FIRM</name>
<gene>
    <name evidence="2" type="ORF">IAB70_05235</name>
</gene>
<feature type="transmembrane region" description="Helical" evidence="1">
    <location>
        <begin position="21"/>
        <end position="39"/>
    </location>
</feature>
<sequence>MKEKIINKDDKKKEYLNLETILCLYVMACPILDMVSFIFRNIFETNFSPSTIVRPIIAIIVIVAIFFKRHIKIKLLVAGFLYGIYAILHLWIFTKLQTDSAYSNVVHEAQYIINYSFMILNLFLYLYVFHDKDTKKLKKSLLVSSIIYIVSIYVSIFTQTSSYTYIEGMGYKGWFESGNSISAILILSLFVILPMLKNKENKKLILVTVALIGIFLMMLVGTRVGLLGFILVVGLYIIVEAFFSFIKKRKWNKKMLIGGVLGMILVAILIGTVGSATIQRRKHLKEIEGNIVDQSTNQVAHISGDLLEIKDQIDQGLIKEEYMSKAAQQSILDLYRVANEKQIANNDMRMQQLIYNAYLVKNQANPISILLGNGYMNQFRELVLEMEIPAFLFNFGIIGFLLYFVPFLGVFLYNFYFGIKYWRKVDSEYIMLLAGSGFTFVLSFFSGYVFFSSSTMMVNIVMNALLVNRVRKLKIEKQKETE</sequence>
<reference evidence="2" key="1">
    <citation type="submission" date="2020-10" db="EMBL/GenBank/DDBJ databases">
        <authorList>
            <person name="Gilroy R."/>
        </authorList>
    </citation>
    <scope>NUCLEOTIDE SEQUENCE</scope>
    <source>
        <strain evidence="2">CHK195-15760</strain>
    </source>
</reference>
<evidence type="ECO:0000256" key="1">
    <source>
        <dbReference type="SAM" id="Phobius"/>
    </source>
</evidence>
<dbReference type="GO" id="GO:0016874">
    <property type="term" value="F:ligase activity"/>
    <property type="evidence" value="ECO:0007669"/>
    <property type="project" value="UniProtKB-KW"/>
</dbReference>
<organism evidence="2 3">
    <name type="scientific">Candidatus Merdicola faecigallinarum</name>
    <dbReference type="NCBI Taxonomy" id="2840862"/>
    <lineage>
        <taxon>Bacteria</taxon>
        <taxon>Bacillati</taxon>
        <taxon>Bacillota</taxon>
        <taxon>Clostridia</taxon>
        <taxon>Candidatus Merdicola</taxon>
    </lineage>
</organism>
<keyword evidence="1" id="KW-0812">Transmembrane</keyword>
<dbReference type="AlphaFoldDB" id="A0A9D1M1M3"/>
<dbReference type="PANTHER" id="PTHR37422">
    <property type="entry name" value="TEICHURONIC ACID BIOSYNTHESIS PROTEIN TUAE"/>
    <property type="match status" value="1"/>
</dbReference>
<feature type="transmembrane region" description="Helical" evidence="1">
    <location>
        <begin position="51"/>
        <end position="68"/>
    </location>
</feature>
<feature type="transmembrane region" description="Helical" evidence="1">
    <location>
        <begin position="255"/>
        <end position="278"/>
    </location>
</feature>
<feature type="transmembrane region" description="Helical" evidence="1">
    <location>
        <begin position="178"/>
        <end position="196"/>
    </location>
</feature>
<feature type="transmembrane region" description="Helical" evidence="1">
    <location>
        <begin position="226"/>
        <end position="243"/>
    </location>
</feature>
<comment type="caution">
    <text evidence="2">The sequence shown here is derived from an EMBL/GenBank/DDBJ whole genome shotgun (WGS) entry which is preliminary data.</text>
</comment>
<keyword evidence="1" id="KW-1133">Transmembrane helix</keyword>
<protein>
    <submittedName>
        <fullName evidence="2">O-antigen ligase family protein</fullName>
    </submittedName>
</protein>